<organism evidence="2 3">
    <name type="scientific">Fragilariopsis cylindrus CCMP1102</name>
    <dbReference type="NCBI Taxonomy" id="635003"/>
    <lineage>
        <taxon>Eukaryota</taxon>
        <taxon>Sar</taxon>
        <taxon>Stramenopiles</taxon>
        <taxon>Ochrophyta</taxon>
        <taxon>Bacillariophyta</taxon>
        <taxon>Bacillariophyceae</taxon>
        <taxon>Bacillariophycidae</taxon>
        <taxon>Bacillariales</taxon>
        <taxon>Bacillariaceae</taxon>
        <taxon>Fragilariopsis</taxon>
    </lineage>
</organism>
<name>A0A1E7FYN0_9STRA</name>
<keyword evidence="3" id="KW-1185">Reference proteome</keyword>
<feature type="region of interest" description="Disordered" evidence="1">
    <location>
        <begin position="305"/>
        <end position="337"/>
    </location>
</feature>
<evidence type="ECO:0000256" key="1">
    <source>
        <dbReference type="SAM" id="MobiDB-lite"/>
    </source>
</evidence>
<dbReference type="Proteomes" id="UP000095751">
    <property type="component" value="Unassembled WGS sequence"/>
</dbReference>
<evidence type="ECO:0000313" key="3">
    <source>
        <dbReference type="Proteomes" id="UP000095751"/>
    </source>
</evidence>
<dbReference type="EMBL" id="KV784353">
    <property type="protein sequence ID" value="OEU23262.1"/>
    <property type="molecule type" value="Genomic_DNA"/>
</dbReference>
<feature type="compositionally biased region" description="Low complexity" evidence="1">
    <location>
        <begin position="95"/>
        <end position="105"/>
    </location>
</feature>
<feature type="region of interest" description="Disordered" evidence="1">
    <location>
        <begin position="91"/>
        <end position="119"/>
    </location>
</feature>
<sequence length="337" mass="38603">MDYIRSKLFHATSSTSTSTTSNNFGGGGGGRRKDGNAIIIRPGQVEEVIHTVPYPGDRNDEQQQEQEQNRNLNQDQDQQHRFIDSFLYSEEEQQQEQYDNQNQNQEHQDQQSSRRRQQHRTIHSYIDIVVFEVPKHCSSSQACDLSKYGIGRIEENFVNGMEYLSLCDDITGRLHIEKQKFRGYKTQLYIPPAGLLMKDRILDLNAAQIPVYPSNDESKLEIIIANCDKHAYGYGRNVELAGQVVFDADNPFFGDGHTSQSPLDTVSQIKLITFGLSICIFFSLFSFRVRTGTRAEYISSRVYRNRNSNSNSNMNNNISHNNTNNNNRSRTNDLEIV</sequence>
<dbReference type="KEGG" id="fcy:FRACYDRAFT_233434"/>
<feature type="region of interest" description="Disordered" evidence="1">
    <location>
        <begin position="1"/>
        <end position="36"/>
    </location>
</feature>
<dbReference type="OrthoDB" id="53473at2759"/>
<dbReference type="AlphaFoldDB" id="A0A1E7FYN0"/>
<feature type="compositionally biased region" description="Low complexity" evidence="1">
    <location>
        <begin position="305"/>
        <end position="329"/>
    </location>
</feature>
<gene>
    <name evidence="2" type="ORF">FRACYDRAFT_233434</name>
</gene>
<feature type="region of interest" description="Disordered" evidence="1">
    <location>
        <begin position="53"/>
        <end position="77"/>
    </location>
</feature>
<reference evidence="2 3" key="1">
    <citation type="submission" date="2016-09" db="EMBL/GenBank/DDBJ databases">
        <title>Extensive genetic diversity and differential bi-allelic expression allows diatom success in the polar Southern Ocean.</title>
        <authorList>
            <consortium name="DOE Joint Genome Institute"/>
            <person name="Mock T."/>
            <person name="Otillar R.P."/>
            <person name="Strauss J."/>
            <person name="Dupont C."/>
            <person name="Frickenhaus S."/>
            <person name="Maumus F."/>
            <person name="Mcmullan M."/>
            <person name="Sanges R."/>
            <person name="Schmutz J."/>
            <person name="Toseland A."/>
            <person name="Valas R."/>
            <person name="Veluchamy A."/>
            <person name="Ward B.J."/>
            <person name="Allen A."/>
            <person name="Barry K."/>
            <person name="Falciatore A."/>
            <person name="Ferrante M."/>
            <person name="Fortunato A.E."/>
            <person name="Gloeckner G."/>
            <person name="Gruber A."/>
            <person name="Hipkin R."/>
            <person name="Janech M."/>
            <person name="Kroth P."/>
            <person name="Leese F."/>
            <person name="Lindquist E."/>
            <person name="Lyon B.R."/>
            <person name="Martin J."/>
            <person name="Mayer C."/>
            <person name="Parker M."/>
            <person name="Quesneville H."/>
            <person name="Raymond J."/>
            <person name="Uhlig C."/>
            <person name="Valentin K.U."/>
            <person name="Worden A.Z."/>
            <person name="Armbrust E.V."/>
            <person name="Bowler C."/>
            <person name="Green B."/>
            <person name="Moulton V."/>
            <person name="Van Oosterhout C."/>
            <person name="Grigoriev I."/>
        </authorList>
    </citation>
    <scope>NUCLEOTIDE SEQUENCE [LARGE SCALE GENOMIC DNA]</scope>
    <source>
        <strain evidence="2 3">CCMP1102</strain>
    </source>
</reference>
<dbReference type="InParanoid" id="A0A1E7FYN0"/>
<evidence type="ECO:0000313" key="2">
    <source>
        <dbReference type="EMBL" id="OEU23262.1"/>
    </source>
</evidence>
<feature type="compositionally biased region" description="Low complexity" evidence="1">
    <location>
        <begin position="12"/>
        <end position="23"/>
    </location>
</feature>
<accession>A0A1E7FYN0</accession>
<feature type="compositionally biased region" description="Low complexity" evidence="1">
    <location>
        <begin position="65"/>
        <end position="76"/>
    </location>
</feature>
<protein>
    <submittedName>
        <fullName evidence="2">Uncharacterized protein</fullName>
    </submittedName>
</protein>
<proteinExistence type="predicted"/>